<keyword evidence="1" id="KW-0501">Molybdenum cofactor biosynthesis</keyword>
<dbReference type="EMBL" id="JAQIFT010000040">
    <property type="protein sequence ID" value="MDA3731845.1"/>
    <property type="molecule type" value="Genomic_DNA"/>
</dbReference>
<organism evidence="3 4">
    <name type="scientific">Holtiella tumoricola</name>
    <dbReference type="NCBI Taxonomy" id="3018743"/>
    <lineage>
        <taxon>Bacteria</taxon>
        <taxon>Bacillati</taxon>
        <taxon>Bacillota</taxon>
        <taxon>Clostridia</taxon>
        <taxon>Lachnospirales</taxon>
        <taxon>Cellulosilyticaceae</taxon>
        <taxon>Holtiella</taxon>
    </lineage>
</organism>
<comment type="caution">
    <text evidence="3">The sequence shown here is derived from an EMBL/GenBank/DDBJ whole genome shotgun (WGS) entry which is preliminary data.</text>
</comment>
<name>A0AA42DMR3_9FIRM</name>
<reference evidence="3" key="1">
    <citation type="journal article" date="2023" name="Int. J. Syst. Evol. Microbiol.">
        <title>&lt;i&gt;Holtiella tumoricola&lt;/i&gt; gen. nov. sp. nov., isolated from a human clinical sample.</title>
        <authorList>
            <person name="Allen-Vercoe E."/>
            <person name="Daigneault M.C."/>
            <person name="Vancuren S.J."/>
            <person name="Cochrane K."/>
            <person name="O'Neal L.L."/>
            <person name="Sankaranarayanan K."/>
            <person name="Lawson P.A."/>
        </authorList>
    </citation>
    <scope>NUCLEOTIDE SEQUENCE</scope>
    <source>
        <strain evidence="3">CC70A</strain>
    </source>
</reference>
<dbReference type="PANTHER" id="PTHR10192">
    <property type="entry name" value="MOLYBDOPTERIN BIOSYNTHESIS PROTEIN"/>
    <property type="match status" value="1"/>
</dbReference>
<dbReference type="PANTHER" id="PTHR10192:SF28">
    <property type="entry name" value="MOLYBDOPTERIN MOLYBDENUMTRANSFERASE"/>
    <property type="match status" value="1"/>
</dbReference>
<dbReference type="InterPro" id="IPR001453">
    <property type="entry name" value="MoaB/Mog_dom"/>
</dbReference>
<keyword evidence="1" id="KW-0500">Molybdenum</keyword>
<protein>
    <recommendedName>
        <fullName evidence="1">Molybdopterin molybdenumtransferase</fullName>
        <ecNumber evidence="1">2.10.1.1</ecNumber>
    </recommendedName>
</protein>
<comment type="cofactor">
    <cofactor evidence="1">
        <name>Mg(2+)</name>
        <dbReference type="ChEBI" id="CHEBI:18420"/>
    </cofactor>
</comment>
<dbReference type="SMART" id="SM00852">
    <property type="entry name" value="MoCF_biosynth"/>
    <property type="match status" value="1"/>
</dbReference>
<keyword evidence="1" id="KW-0479">Metal-binding</keyword>
<comment type="function">
    <text evidence="1">Catalyzes the insertion of molybdate into adenylated molybdopterin with the concomitant release of AMP.</text>
</comment>
<dbReference type="CDD" id="cd03522">
    <property type="entry name" value="MoeA_like"/>
    <property type="match status" value="1"/>
</dbReference>
<dbReference type="Gene3D" id="3.40.980.10">
    <property type="entry name" value="MoaB/Mog-like domain"/>
    <property type="match status" value="1"/>
</dbReference>
<keyword evidence="4" id="KW-1185">Reference proteome</keyword>
<gene>
    <name evidence="3" type="ORF">PBV87_10180</name>
</gene>
<comment type="catalytic activity">
    <reaction evidence="1">
        <text>adenylyl-molybdopterin + molybdate = Mo-molybdopterin + AMP + H(+)</text>
        <dbReference type="Rhea" id="RHEA:35047"/>
        <dbReference type="ChEBI" id="CHEBI:15378"/>
        <dbReference type="ChEBI" id="CHEBI:36264"/>
        <dbReference type="ChEBI" id="CHEBI:62727"/>
        <dbReference type="ChEBI" id="CHEBI:71302"/>
        <dbReference type="ChEBI" id="CHEBI:456215"/>
    </reaction>
</comment>
<dbReference type="Proteomes" id="UP001169242">
    <property type="component" value="Unassembled WGS sequence"/>
</dbReference>
<evidence type="ECO:0000259" key="2">
    <source>
        <dbReference type="SMART" id="SM00852"/>
    </source>
</evidence>
<dbReference type="GO" id="GO:0006777">
    <property type="term" value="P:Mo-molybdopterin cofactor biosynthetic process"/>
    <property type="evidence" value="ECO:0007669"/>
    <property type="project" value="UniProtKB-UniRule"/>
</dbReference>
<accession>A0AA42DMR3</accession>
<evidence type="ECO:0000313" key="4">
    <source>
        <dbReference type="Proteomes" id="UP001169242"/>
    </source>
</evidence>
<dbReference type="InterPro" id="IPR038987">
    <property type="entry name" value="MoeA-like"/>
</dbReference>
<evidence type="ECO:0000256" key="1">
    <source>
        <dbReference type="RuleBase" id="RU365090"/>
    </source>
</evidence>
<comment type="similarity">
    <text evidence="1">Belongs to the MoeA family.</text>
</comment>
<feature type="domain" description="MoaB/Mog" evidence="2">
    <location>
        <begin position="174"/>
        <end position="306"/>
    </location>
</feature>
<dbReference type="SUPFAM" id="SSF53218">
    <property type="entry name" value="Molybdenum cofactor biosynthesis proteins"/>
    <property type="match status" value="1"/>
</dbReference>
<dbReference type="RefSeq" id="WP_271012165.1">
    <property type="nucleotide sequence ID" value="NZ_JAQIFT010000040.1"/>
</dbReference>
<dbReference type="EC" id="2.10.1.1" evidence="1"/>
<comment type="pathway">
    <text evidence="1">Cofactor biosynthesis; molybdopterin biosynthesis.</text>
</comment>
<dbReference type="AlphaFoldDB" id="A0AA42DMR3"/>
<evidence type="ECO:0000313" key="3">
    <source>
        <dbReference type="EMBL" id="MDA3731845.1"/>
    </source>
</evidence>
<dbReference type="Pfam" id="PF00994">
    <property type="entry name" value="MoCF_biosynth"/>
    <property type="match status" value="1"/>
</dbReference>
<keyword evidence="1" id="KW-0460">Magnesium</keyword>
<sequence>MRKIKTVQAVGHILCHDITQIIKDEKKGVLFKKGHQVKEEDIEKLLSVGKDHLYVWEYDSSKMHENEAALILKEVCAGEGTCTNGSIQEGKIELFAKYSGLLDLDVDRLLELNGIEEIVVATRHRYTPVQKGEKLAGMRVIPLVIDQEKMLQIRERFGTKPLISVKPYTKHRVGIVTTGNEVYYGRIKDTFGSVIKGKLEEYGLECCGQTFAPDDANQITQAIEAWIQKGATMVICTGGMSVDPDDVTPAAIRQVGGKIVSYGAPVLPGAMFLLSYKGEIPILGLPGCVMYAKRTVFDLLFPRIIAGERLEKKDIATLGHGGLCLNCSTCTFPSCSFGKGV</sequence>
<keyword evidence="1" id="KW-0808">Transferase</keyword>
<dbReference type="GO" id="GO:0046872">
    <property type="term" value="F:metal ion binding"/>
    <property type="evidence" value="ECO:0007669"/>
    <property type="project" value="UniProtKB-UniRule"/>
</dbReference>
<proteinExistence type="inferred from homology"/>
<dbReference type="GO" id="GO:0061599">
    <property type="term" value="F:molybdopterin molybdotransferase activity"/>
    <property type="evidence" value="ECO:0007669"/>
    <property type="project" value="UniProtKB-UniRule"/>
</dbReference>
<dbReference type="InterPro" id="IPR036425">
    <property type="entry name" value="MoaB/Mog-like_dom_sf"/>
</dbReference>
<dbReference type="GO" id="GO:0005829">
    <property type="term" value="C:cytosol"/>
    <property type="evidence" value="ECO:0007669"/>
    <property type="project" value="TreeGrafter"/>
</dbReference>